<evidence type="ECO:0000256" key="2">
    <source>
        <dbReference type="ARBA" id="ARBA00022692"/>
    </source>
</evidence>
<organism evidence="5 6">
    <name type="scientific">Microbacterium oxydans</name>
    <dbReference type="NCBI Taxonomy" id="82380"/>
    <lineage>
        <taxon>Bacteria</taxon>
        <taxon>Bacillati</taxon>
        <taxon>Actinomycetota</taxon>
        <taxon>Actinomycetes</taxon>
        <taxon>Micrococcales</taxon>
        <taxon>Microbacteriaceae</taxon>
        <taxon>Microbacterium</taxon>
    </lineage>
</organism>
<dbReference type="KEGG" id="moy:CVS54_01156"/>
<keyword evidence="2" id="KW-0812">Transmembrane</keyword>
<accession>A0A147DYD1</accession>
<comment type="subcellular location">
    <subcellularLocation>
        <location evidence="1">Endomembrane system</location>
        <topology evidence="1">Multi-pass membrane protein</topology>
    </subcellularLocation>
</comment>
<evidence type="ECO:0000256" key="3">
    <source>
        <dbReference type="ARBA" id="ARBA00022989"/>
    </source>
</evidence>
<name>A0A147DYD1_9MICO</name>
<dbReference type="GO" id="GO:0012505">
    <property type="term" value="C:endomembrane system"/>
    <property type="evidence" value="ECO:0007669"/>
    <property type="project" value="UniProtKB-SubCell"/>
</dbReference>
<keyword evidence="4" id="KW-0472">Membrane</keyword>
<dbReference type="AlphaFoldDB" id="A0A147DYD1"/>
<evidence type="ECO:0000256" key="4">
    <source>
        <dbReference type="ARBA" id="ARBA00023136"/>
    </source>
</evidence>
<protein>
    <submittedName>
        <fullName evidence="5">Uncharacterized protein</fullName>
    </submittedName>
</protein>
<gene>
    <name evidence="5" type="ORF">CVS54_01156</name>
</gene>
<reference evidence="5 6" key="1">
    <citation type="submission" date="2018-08" db="EMBL/GenBank/DDBJ databases">
        <title>Microbacterium oxydans strain HG3.</title>
        <authorList>
            <person name="ORTET P."/>
        </authorList>
    </citation>
    <scope>NUCLEOTIDE SEQUENCE [LARGE SCALE GENOMIC DNA]</scope>
    <source>
        <strain evidence="5 6">HG3</strain>
    </source>
</reference>
<dbReference type="Proteomes" id="UP000274841">
    <property type="component" value="Chromosome"/>
</dbReference>
<keyword evidence="3" id="KW-1133">Transmembrane helix</keyword>
<evidence type="ECO:0000313" key="5">
    <source>
        <dbReference type="EMBL" id="AZS39843.1"/>
    </source>
</evidence>
<evidence type="ECO:0000256" key="1">
    <source>
        <dbReference type="ARBA" id="ARBA00004127"/>
    </source>
</evidence>
<sequence length="122" mass="12967">MRRAIEPQRRYDPGLQPERTELAWRRTALAIAIGSLLSLRVFPLVLPPVFGAWGIAPGVIGVGTACVLWIAARRRQRRTTAVLTETAAGPLPGGSLLLALTVFGTGFGVIAVVLVVVAQLAM</sequence>
<dbReference type="EMBL" id="CP031422">
    <property type="protein sequence ID" value="AZS39843.1"/>
    <property type="molecule type" value="Genomic_DNA"/>
</dbReference>
<proteinExistence type="predicted"/>
<dbReference type="Pfam" id="PF02656">
    <property type="entry name" value="DUF202"/>
    <property type="match status" value="1"/>
</dbReference>
<dbReference type="InterPro" id="IPR003807">
    <property type="entry name" value="DUF202"/>
</dbReference>
<evidence type="ECO:0000313" key="6">
    <source>
        <dbReference type="Proteomes" id="UP000274841"/>
    </source>
</evidence>